<dbReference type="CDD" id="cd01434">
    <property type="entry name" value="EFG_mtEFG1_IV"/>
    <property type="match status" value="1"/>
</dbReference>
<dbReference type="OrthoDB" id="2605300at2"/>
<dbReference type="InterPro" id="IPR035647">
    <property type="entry name" value="EFG_III/V"/>
</dbReference>
<gene>
    <name evidence="8" type="ORF">APY04_1834</name>
</gene>
<sequence>MAQSEVSSRGGVANGHAKSHGEAGTRCIALIGPYLSGKTSLLEAILARTGAIPRAGSVTAQTSVGDGSPEAREHGMSVSLNVADTTFLGDSFTFLDCPGSVEFQHEGCAALTVCDAAVVVCEADVRRVPALQIIMKQLEDRGIPHFLFLNKIDETTVPLRDLIPMLQPASTRPLVLRQIPIWENGAVNGFVDLASERAFVYRVDAPSEIVELPATMSEREQQARFQMLEQLADHDDELMEQLLSDVPTSRDRVFTDLTQEFRDGVICPVFLGSAKDQHGIFRLLKALRHEVPDVATTAQRLGIGDAASAAHVFKTLHTQHGGKLSVARVLKGEFADGTVVTGPDGSDRIAGVFSMRGEEAVKRGAASAGDTVAFGRLESVQTGQTIGADRIAGAQVASSVAPEAVFAVGLGLKDRKDEVKLTAALAKLQEEDPSLVVESNGDTHQMLLLGQGEMHLRVTLERLQRKYGIAVERQQRQIPYKETIRVATQVRGRHKKQSGGHGQFGDVVLEISPLPRGTGFAFTEKITGGVVPRQFIPSVEIGVKDYLQHGPLGFPVVDVAVTLLDGSYHSVDSSDMAFRQAARLGMDEGLPRCTPVLLEPVMAVNITVPNEATARVNGIISQRRGQILGFDSREGWTGWDVVQAQMPASEMEGLIVDLRSATSGVGTYTARFDHMAELTGRLADQVLAHQRSVAA</sequence>
<feature type="domain" description="Tr-type G" evidence="7">
    <location>
        <begin position="23"/>
        <end position="296"/>
    </location>
</feature>
<reference evidence="8 9" key="1">
    <citation type="submission" date="2015-10" db="EMBL/GenBank/DDBJ databases">
        <title>Transcriptomic analysis of a linuron degrading triple-species bacterial consortium.</title>
        <authorList>
            <person name="Albers P."/>
        </authorList>
    </citation>
    <scope>NUCLEOTIDE SEQUENCE [LARGE SCALE GENOMIC DNA]</scope>
    <source>
        <strain evidence="8 9">WDL6</strain>
    </source>
</reference>
<dbReference type="SUPFAM" id="SSF52540">
    <property type="entry name" value="P-loop containing nucleoside triphosphate hydrolases"/>
    <property type="match status" value="1"/>
</dbReference>
<organism evidence="8 9">
    <name type="scientific">Hyphomicrobium sulfonivorans</name>
    <dbReference type="NCBI Taxonomy" id="121290"/>
    <lineage>
        <taxon>Bacteria</taxon>
        <taxon>Pseudomonadati</taxon>
        <taxon>Pseudomonadota</taxon>
        <taxon>Alphaproteobacteria</taxon>
        <taxon>Hyphomicrobiales</taxon>
        <taxon>Hyphomicrobiaceae</taxon>
        <taxon>Hyphomicrobium</taxon>
    </lineage>
</organism>
<dbReference type="SMART" id="SM00838">
    <property type="entry name" value="EFG_C"/>
    <property type="match status" value="1"/>
</dbReference>
<evidence type="ECO:0000313" key="8">
    <source>
        <dbReference type="EMBL" id="KWT68384.1"/>
    </source>
</evidence>
<dbReference type="GO" id="GO:0032790">
    <property type="term" value="P:ribosome disassembly"/>
    <property type="evidence" value="ECO:0007669"/>
    <property type="project" value="TreeGrafter"/>
</dbReference>
<keyword evidence="9" id="KW-1185">Reference proteome</keyword>
<dbReference type="NCBIfam" id="NF009891">
    <property type="entry name" value="PRK13351.1-1"/>
    <property type="match status" value="1"/>
</dbReference>
<dbReference type="CDD" id="cd16262">
    <property type="entry name" value="EFG_III"/>
    <property type="match status" value="1"/>
</dbReference>
<dbReference type="GO" id="GO:0003924">
    <property type="term" value="F:GTPase activity"/>
    <property type="evidence" value="ECO:0007669"/>
    <property type="project" value="InterPro"/>
</dbReference>
<dbReference type="InterPro" id="IPR009022">
    <property type="entry name" value="EFG_III"/>
</dbReference>
<dbReference type="InterPro" id="IPR020568">
    <property type="entry name" value="Ribosomal_Su5_D2-typ_SF"/>
</dbReference>
<dbReference type="AlphaFoldDB" id="A0A120CVU7"/>
<comment type="caution">
    <text evidence="8">The sequence shown here is derived from an EMBL/GenBank/DDBJ whole genome shotgun (WGS) entry which is preliminary data.</text>
</comment>
<dbReference type="Pfam" id="PF03764">
    <property type="entry name" value="EFG_IV"/>
    <property type="match status" value="1"/>
</dbReference>
<dbReference type="InterPro" id="IPR009000">
    <property type="entry name" value="Transl_B-barrel_sf"/>
</dbReference>
<proteinExistence type="predicted"/>
<dbReference type="EMBL" id="LMTR01000058">
    <property type="protein sequence ID" value="KWT68384.1"/>
    <property type="molecule type" value="Genomic_DNA"/>
</dbReference>
<name>A0A120CVU7_HYPSL</name>
<dbReference type="GO" id="GO:0005525">
    <property type="term" value="F:GTP binding"/>
    <property type="evidence" value="ECO:0007669"/>
    <property type="project" value="UniProtKB-KW"/>
</dbReference>
<dbReference type="InterPro" id="IPR027417">
    <property type="entry name" value="P-loop_NTPase"/>
</dbReference>
<dbReference type="CDD" id="cd04170">
    <property type="entry name" value="EF-G_bact"/>
    <property type="match status" value="1"/>
</dbReference>
<dbReference type="InterPro" id="IPR041095">
    <property type="entry name" value="EFG_II"/>
</dbReference>
<dbReference type="SUPFAM" id="SSF54211">
    <property type="entry name" value="Ribosomal protein S5 domain 2-like"/>
    <property type="match status" value="1"/>
</dbReference>
<dbReference type="RefSeq" id="WP_083509637.1">
    <property type="nucleotide sequence ID" value="NZ_LMTR01000058.1"/>
</dbReference>
<evidence type="ECO:0000256" key="1">
    <source>
        <dbReference type="ARBA" id="ARBA00017872"/>
    </source>
</evidence>
<dbReference type="FunFam" id="3.30.70.240:FF:000001">
    <property type="entry name" value="Elongation factor G"/>
    <property type="match status" value="1"/>
</dbReference>
<evidence type="ECO:0000256" key="2">
    <source>
        <dbReference type="ARBA" id="ARBA00022741"/>
    </source>
</evidence>
<dbReference type="InterPro" id="IPR005517">
    <property type="entry name" value="Transl_elong_EFG/EF2_IV"/>
</dbReference>
<dbReference type="GO" id="GO:0003746">
    <property type="term" value="F:translation elongation factor activity"/>
    <property type="evidence" value="ECO:0007669"/>
    <property type="project" value="UniProtKB-KW"/>
</dbReference>
<comment type="function">
    <text evidence="6">Catalyzes the GTP-dependent ribosomal translocation step during translation elongation. During this step, the ribosome changes from the pre-translocational (PRE) to the post-translocational (POST) state as the newly formed A-site-bound peptidyl-tRNA and P-site-bound deacylated tRNA move to the P and E sites, respectively. Catalyzes the coordinated movement of the two tRNA molecules, the mRNA and conformational changes in the ribosome.</text>
</comment>
<dbReference type="InterPro" id="IPR014721">
    <property type="entry name" value="Ribsml_uS5_D2-typ_fold_subgr"/>
</dbReference>
<dbReference type="Gene3D" id="3.30.230.10">
    <property type="match status" value="1"/>
</dbReference>
<dbReference type="GO" id="GO:0097216">
    <property type="term" value="F:guanosine tetraphosphate binding"/>
    <property type="evidence" value="ECO:0007669"/>
    <property type="project" value="UniProtKB-ARBA"/>
</dbReference>
<dbReference type="Pfam" id="PF00009">
    <property type="entry name" value="GTP_EFTU"/>
    <property type="match status" value="1"/>
</dbReference>
<keyword evidence="4" id="KW-0648">Protein biosynthesis</keyword>
<protein>
    <recommendedName>
        <fullName evidence="1">Elongation factor G</fullName>
    </recommendedName>
</protein>
<dbReference type="SMART" id="SM00889">
    <property type="entry name" value="EFG_IV"/>
    <property type="match status" value="1"/>
</dbReference>
<dbReference type="PROSITE" id="PS51722">
    <property type="entry name" value="G_TR_2"/>
    <property type="match status" value="1"/>
</dbReference>
<accession>A0A120CVU7</accession>
<dbReference type="PANTHER" id="PTHR43261">
    <property type="entry name" value="TRANSLATION ELONGATION FACTOR G-RELATED"/>
    <property type="match status" value="1"/>
</dbReference>
<dbReference type="InterPro" id="IPR035649">
    <property type="entry name" value="EFG_V"/>
</dbReference>
<dbReference type="SUPFAM" id="SSF54980">
    <property type="entry name" value="EF-G C-terminal domain-like"/>
    <property type="match status" value="2"/>
</dbReference>
<evidence type="ECO:0000256" key="6">
    <source>
        <dbReference type="ARBA" id="ARBA00024731"/>
    </source>
</evidence>
<dbReference type="Gene3D" id="3.30.70.870">
    <property type="entry name" value="Elongation Factor G (Translational Gtpase), domain 3"/>
    <property type="match status" value="1"/>
</dbReference>
<dbReference type="InterPro" id="IPR000795">
    <property type="entry name" value="T_Tr_GTP-bd_dom"/>
</dbReference>
<dbReference type="Gene3D" id="3.30.70.240">
    <property type="match status" value="1"/>
</dbReference>
<evidence type="ECO:0000313" key="9">
    <source>
        <dbReference type="Proteomes" id="UP000059074"/>
    </source>
</evidence>
<dbReference type="InterPro" id="IPR047872">
    <property type="entry name" value="EFG_IV"/>
</dbReference>
<dbReference type="Gene3D" id="3.40.50.300">
    <property type="entry name" value="P-loop containing nucleotide triphosphate hydrolases"/>
    <property type="match status" value="1"/>
</dbReference>
<dbReference type="STRING" id="121290.APY04_1834"/>
<keyword evidence="3 8" id="KW-0251">Elongation factor</keyword>
<dbReference type="Pfam" id="PF00679">
    <property type="entry name" value="EFG_C"/>
    <property type="match status" value="1"/>
</dbReference>
<dbReference type="CDD" id="cd03713">
    <property type="entry name" value="EFG_mtEFG_C"/>
    <property type="match status" value="1"/>
</dbReference>
<dbReference type="Proteomes" id="UP000059074">
    <property type="component" value="Unassembled WGS sequence"/>
</dbReference>
<dbReference type="Pfam" id="PF14492">
    <property type="entry name" value="EFG_III"/>
    <property type="match status" value="1"/>
</dbReference>
<dbReference type="PATRIC" id="fig|121290.4.peg.159"/>
<dbReference type="SUPFAM" id="SSF50447">
    <property type="entry name" value="Translation proteins"/>
    <property type="match status" value="1"/>
</dbReference>
<keyword evidence="5" id="KW-0342">GTP-binding</keyword>
<dbReference type="InterPro" id="IPR000640">
    <property type="entry name" value="EFG_V-like"/>
</dbReference>
<evidence type="ECO:0000256" key="4">
    <source>
        <dbReference type="ARBA" id="ARBA00022917"/>
    </source>
</evidence>
<evidence type="ECO:0000259" key="7">
    <source>
        <dbReference type="PROSITE" id="PS51722"/>
    </source>
</evidence>
<dbReference type="Gene3D" id="2.40.30.10">
    <property type="entry name" value="Translation factors"/>
    <property type="match status" value="1"/>
</dbReference>
<dbReference type="NCBIfam" id="NF009379">
    <property type="entry name" value="PRK12740.1-3"/>
    <property type="match status" value="1"/>
</dbReference>
<evidence type="ECO:0000256" key="5">
    <source>
        <dbReference type="ARBA" id="ARBA00023134"/>
    </source>
</evidence>
<evidence type="ECO:0000256" key="3">
    <source>
        <dbReference type="ARBA" id="ARBA00022768"/>
    </source>
</evidence>
<keyword evidence="2" id="KW-0547">Nucleotide-binding</keyword>
<dbReference type="PANTHER" id="PTHR43261:SF7">
    <property type="entry name" value="ELONGATION FACTOR G-LIKE PROTEIN"/>
    <property type="match status" value="1"/>
</dbReference>